<feature type="domain" description="PX" evidence="3">
    <location>
        <begin position="642"/>
        <end position="758"/>
    </location>
</feature>
<sequence length="1222" mass="137699">MNSLPPYSKWTLREIVVHEIMFLALSLGFLFFVIGLSIKSLIGNSIYLSPYRLKNSSLTHKSRKLHKAKNSYFDSVGTTVGRNTNDALEALDLADLLLDRVVNLVFGHTEHVYSALSTNHCVDSILEDTILRGFGSHLHTCMISRSSELAYLRALVNRLLPHTQNEKIPRRSSISSLFAGSHSHVKLGANRAAYSFLVEILSACVLLPAMDAVSNPDVINKLILWCCAPSASQTSVLMNTRSTLSVPVLNTYVHTWKQWLTEKSKSTPVRLEQLLQQPEEFYPFMQYMKSVQATVPLTALFLMHDIDRRVRSDPLPPDTCHEIRAQVRHVLALGRGRSVPVSELDEVIDYSATTQLDDDRLDTRFVGFSMEFEALLVEFLSKPLEPNSLRWLIRTPIWKDAYHTAYEAVEQRFLPLYVESPEYVSHIFGLTQLGSPVVSSATSGTHLSELNRIARAPHRPIKRRMSDGVDSPLRKPSVTMLPSDLLRLMVAISPVSSPTSKPHSSSGLFTNPLKTMFAAHTVEGHVLRAADQDGPRPPLPVTTGRPANRGSSVFDWVADLATRDQSAPSTYESVHQLHEELNVPQIDMSDWRVFIPGLSRPEVQPERRLIDQLAPPSGTPLLSLPSSYMARPHDAPFKARITEELNNLQSNTIRTPQLSAQFMFTVRTECVVDGIRQPIARVNRKYSEFYVLEQKLMEFHGDAITQQLPRKQITPRTFEFMESKRELFEEYLQYLLAQPFLRSSELLHRFLTSDTPFNTNLLFELNLGRLVKSVPLKLVKEKGQYLHKFLTAFYVSCSPRPIILEPDEPPRFTEPVVTILPSSGVGTLGGLDVIASPDHYTIGKGSQQHTSAKNRMSILNVSGLSQGKWAGTLSGSTRSIKPTWLDNRLRMKVFWNNAGFPITRRQELYNAPCELRNVHLCGLSHLILFVCDKFTGTEFDYDTGMLTSEGVETAREPQQIAESPAVEESPSSHSSAEQMKPAADSWDVTSLTWSEAMLNGPMGTCAKHNFIPPPPLASTLPTNQSTAPEDLDLPDRFVEKLQPDTSDCTISITMADVTAAFYKLYALIGQHLIVQLRALLRWSLYTLWWYFDVAIDQWLAKRIIGFVRSSLTDTNLASIFEQLKVAIFYSDSPSTESEKAERKAQARAALQQLILNHKLTRLSNPERIKTQVDRLFLCFQYPKWNKQLSYVLLDQLVAELFPELVQQAVGDQPTNGRIQRAR</sequence>
<gene>
    <name evidence="4" type="ORF">EG68_02556</name>
</gene>
<dbReference type="Proteomes" id="UP000822476">
    <property type="component" value="Unassembled WGS sequence"/>
</dbReference>
<comment type="caution">
    <text evidence="4">The sequence shown here is derived from an EMBL/GenBank/DDBJ whole genome shotgun (WGS) entry which is preliminary data.</text>
</comment>
<name>A0A8S9Z801_9TREM</name>
<dbReference type="OrthoDB" id="5957963at2759"/>
<evidence type="ECO:0000256" key="2">
    <source>
        <dbReference type="SAM" id="Phobius"/>
    </source>
</evidence>
<accession>A0A8S9Z801</accession>
<keyword evidence="5" id="KW-1185">Reference proteome</keyword>
<dbReference type="GO" id="GO:0097352">
    <property type="term" value="P:autophagosome maturation"/>
    <property type="evidence" value="ECO:0007669"/>
    <property type="project" value="TreeGrafter"/>
</dbReference>
<dbReference type="EMBL" id="JTDE01000996">
    <property type="protein sequence ID" value="KAF7259878.1"/>
    <property type="molecule type" value="Genomic_DNA"/>
</dbReference>
<dbReference type="GO" id="GO:0035091">
    <property type="term" value="F:phosphatidylinositol binding"/>
    <property type="evidence" value="ECO:0007669"/>
    <property type="project" value="InterPro"/>
</dbReference>
<keyword evidence="2" id="KW-0812">Transmembrane</keyword>
<dbReference type="SMART" id="SM00312">
    <property type="entry name" value="PX"/>
    <property type="match status" value="1"/>
</dbReference>
<dbReference type="AlphaFoldDB" id="A0A8S9Z801"/>
<proteinExistence type="predicted"/>
<dbReference type="Gene3D" id="3.30.1520.10">
    <property type="entry name" value="Phox-like domain"/>
    <property type="match status" value="1"/>
</dbReference>
<protein>
    <recommendedName>
        <fullName evidence="3">PX domain-containing protein</fullName>
    </recommendedName>
</protein>
<evidence type="ECO:0000313" key="4">
    <source>
        <dbReference type="EMBL" id="KAF7259878.1"/>
    </source>
</evidence>
<dbReference type="InterPro" id="IPR001683">
    <property type="entry name" value="PX_dom"/>
</dbReference>
<dbReference type="InterPro" id="IPR003114">
    <property type="entry name" value="Phox_assoc"/>
</dbReference>
<keyword evidence="2" id="KW-1133">Transmembrane helix</keyword>
<dbReference type="GO" id="GO:0005770">
    <property type="term" value="C:late endosome"/>
    <property type="evidence" value="ECO:0007669"/>
    <property type="project" value="TreeGrafter"/>
</dbReference>
<dbReference type="Pfam" id="PF00787">
    <property type="entry name" value="PX"/>
    <property type="match status" value="1"/>
</dbReference>
<dbReference type="PANTHER" id="PTHR22775">
    <property type="entry name" value="SORTING NEXIN"/>
    <property type="match status" value="1"/>
</dbReference>
<feature type="region of interest" description="Disordered" evidence="1">
    <location>
        <begin position="952"/>
        <end position="980"/>
    </location>
</feature>
<feature type="compositionally biased region" description="Low complexity" evidence="1">
    <location>
        <begin position="961"/>
        <end position="977"/>
    </location>
</feature>
<feature type="transmembrane region" description="Helical" evidence="2">
    <location>
        <begin position="20"/>
        <end position="42"/>
    </location>
</feature>
<dbReference type="Pfam" id="PF02194">
    <property type="entry name" value="PXA"/>
    <property type="match status" value="1"/>
</dbReference>
<evidence type="ECO:0000313" key="5">
    <source>
        <dbReference type="Proteomes" id="UP000822476"/>
    </source>
</evidence>
<organism evidence="4 5">
    <name type="scientific">Paragonimus skrjabini miyazakii</name>
    <dbReference type="NCBI Taxonomy" id="59628"/>
    <lineage>
        <taxon>Eukaryota</taxon>
        <taxon>Metazoa</taxon>
        <taxon>Spiralia</taxon>
        <taxon>Lophotrochozoa</taxon>
        <taxon>Platyhelminthes</taxon>
        <taxon>Trematoda</taxon>
        <taxon>Digenea</taxon>
        <taxon>Plagiorchiida</taxon>
        <taxon>Troglotremata</taxon>
        <taxon>Troglotrematidae</taxon>
        <taxon>Paragonimus</taxon>
    </lineage>
</organism>
<dbReference type="PANTHER" id="PTHR22775:SF44">
    <property type="entry name" value="SORTING NEXIN-14"/>
    <property type="match status" value="1"/>
</dbReference>
<dbReference type="InterPro" id="IPR036871">
    <property type="entry name" value="PX_dom_sf"/>
</dbReference>
<keyword evidence="2" id="KW-0472">Membrane</keyword>
<dbReference type="SUPFAM" id="SSF64268">
    <property type="entry name" value="PX domain"/>
    <property type="match status" value="1"/>
</dbReference>
<dbReference type="PROSITE" id="PS50195">
    <property type="entry name" value="PX"/>
    <property type="match status" value="1"/>
</dbReference>
<evidence type="ECO:0000256" key="1">
    <source>
        <dbReference type="SAM" id="MobiDB-lite"/>
    </source>
</evidence>
<reference evidence="4" key="1">
    <citation type="submission" date="2019-07" db="EMBL/GenBank/DDBJ databases">
        <title>Annotation for the trematode Paragonimus miyazaki's.</title>
        <authorList>
            <person name="Choi Y.-J."/>
        </authorList>
    </citation>
    <scope>NUCLEOTIDE SEQUENCE</scope>
    <source>
        <strain evidence="4">Japan</strain>
    </source>
</reference>
<evidence type="ECO:0000259" key="3">
    <source>
        <dbReference type="PROSITE" id="PS50195"/>
    </source>
</evidence>